<keyword evidence="11 12" id="KW-0694">RNA-binding</keyword>
<evidence type="ECO:0000313" key="16">
    <source>
        <dbReference type="EMBL" id="AEV95306.1"/>
    </source>
</evidence>
<sequence>MIKALEDDLAQNFNIHFNNHDLLDEAFTQASYVNEHPNQGLKFYERIEFLGDAVLQIVVSEYLFKRYPEMPQGKLTRLRAAMVKEDSFSDFAKECHFDRYIRLGKGEELSGARQRSSLLCDIFESFTGALYLDQGRDAVEEFVQKVIFPKLDEGRFDHVIDHKSELQEVLQVHGDVDIDYQLIAETGGENDRVFEVELIADGKKLSRGKGTSKKLAEQNAANKALQQIKSKK</sequence>
<feature type="active site" evidence="12">
    <location>
        <position position="52"/>
    </location>
</feature>
<dbReference type="CDD" id="cd10845">
    <property type="entry name" value="DSRM_RNAse_III_family"/>
    <property type="match status" value="1"/>
</dbReference>
<dbReference type="FunFam" id="1.10.1520.10:FF:000001">
    <property type="entry name" value="Ribonuclease 3"/>
    <property type="match status" value="1"/>
</dbReference>
<dbReference type="InterPro" id="IPR014720">
    <property type="entry name" value="dsRBD_dom"/>
</dbReference>
<reference evidence="16 17" key="1">
    <citation type="journal article" date="2012" name="J. Bacteriol.">
        <title>Complete Genome Sequence of the Beer Spoilage Organism Pediococcus claussenii ATCC BAA-344T.</title>
        <authorList>
            <person name="Pittet V."/>
            <person name="Abegunde T."/>
            <person name="Marfleet T."/>
            <person name="Haakensen M."/>
            <person name="Morrow K."/>
            <person name="Jayaprakash T."/>
            <person name="Schroeder K."/>
            <person name="Trost B."/>
            <person name="Byrns S."/>
            <person name="Bergsveinson J."/>
            <person name="Kusalik A."/>
            <person name="Ziola B."/>
        </authorList>
    </citation>
    <scope>NUCLEOTIDE SEQUENCE [LARGE SCALE GENOMIC DNA]</scope>
    <source>
        <strain evidence="16 17">ATCC BAA-344</strain>
    </source>
</reference>
<protein>
    <recommendedName>
        <fullName evidence="12">Ribonuclease 3</fullName>
        <ecNumber evidence="12">3.1.26.3</ecNumber>
    </recommendedName>
    <alternativeName>
        <fullName evidence="12">Ribonuclease III</fullName>
        <shortName evidence="12">RNase III</shortName>
    </alternativeName>
</protein>
<evidence type="ECO:0000259" key="14">
    <source>
        <dbReference type="PROSITE" id="PS50137"/>
    </source>
</evidence>
<dbReference type="PATRIC" id="fig|701521.8.peg.985"/>
<evidence type="ECO:0000256" key="6">
    <source>
        <dbReference type="ARBA" id="ARBA00022723"/>
    </source>
</evidence>
<keyword evidence="17" id="KW-1185">Reference proteome</keyword>
<evidence type="ECO:0000313" key="17">
    <source>
        <dbReference type="Proteomes" id="UP000005444"/>
    </source>
</evidence>
<keyword evidence="12" id="KW-0819">tRNA processing</keyword>
<name>G8PDH1_PEDCP</name>
<feature type="domain" description="RNase III" evidence="15">
    <location>
        <begin position="2"/>
        <end position="135"/>
    </location>
</feature>
<gene>
    <name evidence="12 16" type="primary">rnc</name>
    <name evidence="16" type="ordered locus">PECL_1038</name>
</gene>
<dbReference type="Pfam" id="PF14622">
    <property type="entry name" value="Ribonucleas_3_3"/>
    <property type="match status" value="1"/>
</dbReference>
<dbReference type="GO" id="GO:0003725">
    <property type="term" value="F:double-stranded RNA binding"/>
    <property type="evidence" value="ECO:0007669"/>
    <property type="project" value="TreeGrafter"/>
</dbReference>
<dbReference type="GO" id="GO:0005737">
    <property type="term" value="C:cytoplasm"/>
    <property type="evidence" value="ECO:0007669"/>
    <property type="project" value="UniProtKB-SubCell"/>
</dbReference>
<dbReference type="PANTHER" id="PTHR11207">
    <property type="entry name" value="RIBONUCLEASE III"/>
    <property type="match status" value="1"/>
</dbReference>
<comment type="cofactor">
    <cofactor evidence="12">
        <name>Mg(2+)</name>
        <dbReference type="ChEBI" id="CHEBI:18420"/>
    </cofactor>
</comment>
<feature type="binding site" evidence="12">
    <location>
        <position position="124"/>
    </location>
    <ligand>
        <name>Mg(2+)</name>
        <dbReference type="ChEBI" id="CHEBI:18420"/>
    </ligand>
</feature>
<feature type="active site" evidence="12">
    <location>
        <position position="124"/>
    </location>
</feature>
<dbReference type="InterPro" id="IPR011907">
    <property type="entry name" value="RNase_III"/>
</dbReference>
<feature type="binding site" evidence="12">
    <location>
        <position position="48"/>
    </location>
    <ligand>
        <name>Mg(2+)</name>
        <dbReference type="ChEBI" id="CHEBI:18420"/>
    </ligand>
</feature>
<dbReference type="EC" id="3.1.26.3" evidence="12"/>
<evidence type="ECO:0000256" key="13">
    <source>
        <dbReference type="SAM" id="MobiDB-lite"/>
    </source>
</evidence>
<dbReference type="Gene3D" id="3.30.160.20">
    <property type="match status" value="1"/>
</dbReference>
<evidence type="ECO:0000256" key="4">
    <source>
        <dbReference type="ARBA" id="ARBA00022664"/>
    </source>
</evidence>
<comment type="subcellular location">
    <subcellularLocation>
        <location evidence="12">Cytoplasm</location>
    </subcellularLocation>
</comment>
<keyword evidence="7 12" id="KW-0699">rRNA-binding</keyword>
<dbReference type="GO" id="GO:0006397">
    <property type="term" value="P:mRNA processing"/>
    <property type="evidence" value="ECO:0007669"/>
    <property type="project" value="UniProtKB-UniRule"/>
</dbReference>
<dbReference type="CDD" id="cd00593">
    <property type="entry name" value="RIBOc"/>
    <property type="match status" value="1"/>
</dbReference>
<accession>G8PDH1</accession>
<dbReference type="InterPro" id="IPR000999">
    <property type="entry name" value="RNase_III_dom"/>
</dbReference>
<dbReference type="KEGG" id="pce:PECL_1038"/>
<keyword evidence="3 12" id="KW-0698">rRNA processing</keyword>
<keyword evidence="9 12" id="KW-0378">Hydrolase</keyword>
<dbReference type="SUPFAM" id="SSF54768">
    <property type="entry name" value="dsRNA-binding domain-like"/>
    <property type="match status" value="1"/>
</dbReference>
<evidence type="ECO:0000256" key="5">
    <source>
        <dbReference type="ARBA" id="ARBA00022722"/>
    </source>
</evidence>
<dbReference type="RefSeq" id="WP_014215503.1">
    <property type="nucleotide sequence ID" value="NC_016605.1"/>
</dbReference>
<dbReference type="PROSITE" id="PS50142">
    <property type="entry name" value="RNASE_3_2"/>
    <property type="match status" value="1"/>
</dbReference>
<dbReference type="PROSITE" id="PS50137">
    <property type="entry name" value="DS_RBD"/>
    <property type="match status" value="1"/>
</dbReference>
<proteinExistence type="inferred from homology"/>
<feature type="domain" description="DRBM" evidence="14">
    <location>
        <begin position="161"/>
        <end position="230"/>
    </location>
</feature>
<evidence type="ECO:0000256" key="8">
    <source>
        <dbReference type="ARBA" id="ARBA00022759"/>
    </source>
</evidence>
<evidence type="ECO:0000256" key="12">
    <source>
        <dbReference type="HAMAP-Rule" id="MF_00104"/>
    </source>
</evidence>
<keyword evidence="8 12" id="KW-0255">Endonuclease</keyword>
<evidence type="ECO:0000256" key="10">
    <source>
        <dbReference type="ARBA" id="ARBA00022842"/>
    </source>
</evidence>
<evidence type="ECO:0000256" key="1">
    <source>
        <dbReference type="ARBA" id="ARBA00000109"/>
    </source>
</evidence>
<feature type="compositionally biased region" description="Polar residues" evidence="13">
    <location>
        <begin position="219"/>
        <end position="232"/>
    </location>
</feature>
<keyword evidence="4 12" id="KW-0507">mRNA processing</keyword>
<dbReference type="Proteomes" id="UP000005444">
    <property type="component" value="Chromosome"/>
</dbReference>
<dbReference type="InterPro" id="IPR036389">
    <property type="entry name" value="RNase_III_sf"/>
</dbReference>
<dbReference type="HAMAP" id="MF_00104">
    <property type="entry name" value="RNase_III"/>
    <property type="match status" value="1"/>
</dbReference>
<dbReference type="GO" id="GO:0006364">
    <property type="term" value="P:rRNA processing"/>
    <property type="evidence" value="ECO:0007669"/>
    <property type="project" value="UniProtKB-UniRule"/>
</dbReference>
<feature type="region of interest" description="Disordered" evidence="13">
    <location>
        <begin position="206"/>
        <end position="232"/>
    </location>
</feature>
<dbReference type="AlphaFoldDB" id="G8PDH1"/>
<dbReference type="PANTHER" id="PTHR11207:SF0">
    <property type="entry name" value="RIBONUCLEASE 3"/>
    <property type="match status" value="1"/>
</dbReference>
<keyword evidence="10 12" id="KW-0460">Magnesium</keyword>
<keyword evidence="6 12" id="KW-0479">Metal-binding</keyword>
<dbReference type="HOGENOM" id="CLU_000907_1_3_9"/>
<dbReference type="STRING" id="701521.PECL_1038"/>
<keyword evidence="12" id="KW-0963">Cytoplasm</keyword>
<comment type="subunit">
    <text evidence="12">Homodimer.</text>
</comment>
<keyword evidence="5 12" id="KW-0540">Nuclease</keyword>
<dbReference type="NCBIfam" id="TIGR02191">
    <property type="entry name" value="RNaseIII"/>
    <property type="match status" value="1"/>
</dbReference>
<feature type="binding site" evidence="12">
    <location>
        <position position="121"/>
    </location>
    <ligand>
        <name>Mg(2+)</name>
        <dbReference type="ChEBI" id="CHEBI:18420"/>
    </ligand>
</feature>
<evidence type="ECO:0000256" key="11">
    <source>
        <dbReference type="ARBA" id="ARBA00022884"/>
    </source>
</evidence>
<dbReference type="GO" id="GO:0010468">
    <property type="term" value="P:regulation of gene expression"/>
    <property type="evidence" value="ECO:0007669"/>
    <property type="project" value="TreeGrafter"/>
</dbReference>
<dbReference type="SUPFAM" id="SSF69065">
    <property type="entry name" value="RNase III domain-like"/>
    <property type="match status" value="1"/>
</dbReference>
<dbReference type="GO" id="GO:0004525">
    <property type="term" value="F:ribonuclease III activity"/>
    <property type="evidence" value="ECO:0007669"/>
    <property type="project" value="UniProtKB-UniRule"/>
</dbReference>
<evidence type="ECO:0000256" key="3">
    <source>
        <dbReference type="ARBA" id="ARBA00022552"/>
    </source>
</evidence>
<dbReference type="GO" id="GO:0046872">
    <property type="term" value="F:metal ion binding"/>
    <property type="evidence" value="ECO:0007669"/>
    <property type="project" value="UniProtKB-KW"/>
</dbReference>
<dbReference type="Pfam" id="PF00035">
    <property type="entry name" value="dsrm"/>
    <property type="match status" value="1"/>
</dbReference>
<comment type="function">
    <text evidence="12">Digests double-stranded RNA. Involved in the processing of primary rRNA transcript to yield the immediate precursors to the large and small rRNAs (23S and 16S). Processes some mRNAs, and tRNAs when they are encoded in the rRNA operon. Processes pre-crRNA and tracrRNA of type II CRISPR loci if present in the organism.</text>
</comment>
<comment type="catalytic activity">
    <reaction evidence="1 12">
        <text>Endonucleolytic cleavage to 5'-phosphomonoester.</text>
        <dbReference type="EC" id="3.1.26.3"/>
    </reaction>
</comment>
<dbReference type="SMART" id="SM00535">
    <property type="entry name" value="RIBOc"/>
    <property type="match status" value="1"/>
</dbReference>
<dbReference type="GO" id="GO:0019843">
    <property type="term" value="F:rRNA binding"/>
    <property type="evidence" value="ECO:0007669"/>
    <property type="project" value="UniProtKB-KW"/>
</dbReference>
<dbReference type="GO" id="GO:0008033">
    <property type="term" value="P:tRNA processing"/>
    <property type="evidence" value="ECO:0007669"/>
    <property type="project" value="UniProtKB-KW"/>
</dbReference>
<dbReference type="EMBL" id="CP003137">
    <property type="protein sequence ID" value="AEV95306.1"/>
    <property type="molecule type" value="Genomic_DNA"/>
</dbReference>
<organism evidence="16 17">
    <name type="scientific">Pediococcus claussenii (strain ATCC BAA-344 / DSM 14800 / JCM 18046 / KCTC 3811 / LMG 21948 / P06)</name>
    <dbReference type="NCBI Taxonomy" id="701521"/>
    <lineage>
        <taxon>Bacteria</taxon>
        <taxon>Bacillati</taxon>
        <taxon>Bacillota</taxon>
        <taxon>Bacilli</taxon>
        <taxon>Lactobacillales</taxon>
        <taxon>Lactobacillaceae</taxon>
        <taxon>Pediococcus</taxon>
    </lineage>
</organism>
<comment type="similarity">
    <text evidence="2">Belongs to the ribonuclease III family.</text>
</comment>
<evidence type="ECO:0000256" key="7">
    <source>
        <dbReference type="ARBA" id="ARBA00022730"/>
    </source>
</evidence>
<evidence type="ECO:0000259" key="15">
    <source>
        <dbReference type="PROSITE" id="PS50142"/>
    </source>
</evidence>
<dbReference type="eggNOG" id="COG0571">
    <property type="taxonomic scope" value="Bacteria"/>
</dbReference>
<dbReference type="SMART" id="SM00358">
    <property type="entry name" value="DSRM"/>
    <property type="match status" value="1"/>
</dbReference>
<dbReference type="Gene3D" id="1.10.1520.10">
    <property type="entry name" value="Ribonuclease III domain"/>
    <property type="match status" value="1"/>
</dbReference>
<evidence type="ECO:0000256" key="9">
    <source>
        <dbReference type="ARBA" id="ARBA00022801"/>
    </source>
</evidence>
<evidence type="ECO:0000256" key="2">
    <source>
        <dbReference type="ARBA" id="ARBA00010183"/>
    </source>
</evidence>